<name>A0ABW5YP77_9FLAO</name>
<dbReference type="Pfam" id="PF05708">
    <property type="entry name" value="Peptidase_C92"/>
    <property type="match status" value="1"/>
</dbReference>
<feature type="chain" id="PRO_5046362384" evidence="1">
    <location>
        <begin position="22"/>
        <end position="207"/>
    </location>
</feature>
<sequence length="207" mass="23607">MKTKIFTIVFLISLFSFSQNNSTLKTGDIIFQSMDCGPLCDAINQVTKGYKGNDFSHLGMVYIKNDSVYVLEAAGEAVKITPLNVFRKYTDKPMFVGRLKTKYQKFIPDAIQFTLEQVGMPYDKAYLYDNGAYYCSELIYDAFLHAVGKPFFKLEPMTFKAPHSKEYFDVWEDYYTQLNMEIPEGQLGCNPGGISTSNKLKIIGKLY</sequence>
<dbReference type="EMBL" id="JBHUPC010000013">
    <property type="protein sequence ID" value="MFD2892423.1"/>
    <property type="molecule type" value="Genomic_DNA"/>
</dbReference>
<feature type="signal peptide" evidence="1">
    <location>
        <begin position="1"/>
        <end position="21"/>
    </location>
</feature>
<dbReference type="Gene3D" id="3.90.1720.10">
    <property type="entry name" value="endopeptidase domain like (from Nostoc punctiforme)"/>
    <property type="match status" value="1"/>
</dbReference>
<dbReference type="SUPFAM" id="SSF54001">
    <property type="entry name" value="Cysteine proteinases"/>
    <property type="match status" value="1"/>
</dbReference>
<comment type="caution">
    <text evidence="2">The sequence shown here is derived from an EMBL/GenBank/DDBJ whole genome shotgun (WGS) entry which is preliminary data.</text>
</comment>
<keyword evidence="1" id="KW-0732">Signal</keyword>
<dbReference type="InterPro" id="IPR024453">
    <property type="entry name" value="Peptidase_C92"/>
</dbReference>
<dbReference type="Proteomes" id="UP001597534">
    <property type="component" value="Unassembled WGS sequence"/>
</dbReference>
<reference evidence="3" key="1">
    <citation type="journal article" date="2019" name="Int. J. Syst. Evol. Microbiol.">
        <title>The Global Catalogue of Microorganisms (GCM) 10K type strain sequencing project: providing services to taxonomists for standard genome sequencing and annotation.</title>
        <authorList>
            <consortium name="The Broad Institute Genomics Platform"/>
            <consortium name="The Broad Institute Genome Sequencing Center for Infectious Disease"/>
            <person name="Wu L."/>
            <person name="Ma J."/>
        </authorList>
    </citation>
    <scope>NUCLEOTIDE SEQUENCE [LARGE SCALE GENOMIC DNA]</scope>
    <source>
        <strain evidence="3">KCTC 22671</strain>
    </source>
</reference>
<proteinExistence type="predicted"/>
<dbReference type="RefSeq" id="WP_379812078.1">
    <property type="nucleotide sequence ID" value="NZ_JBHUPC010000013.1"/>
</dbReference>
<gene>
    <name evidence="2" type="ORF">ACFS5J_10410</name>
</gene>
<keyword evidence="3" id="KW-1185">Reference proteome</keyword>
<organism evidence="2 3">
    <name type="scientific">Flavobacterium chuncheonense</name>
    <dbReference type="NCBI Taxonomy" id="2026653"/>
    <lineage>
        <taxon>Bacteria</taxon>
        <taxon>Pseudomonadati</taxon>
        <taxon>Bacteroidota</taxon>
        <taxon>Flavobacteriia</taxon>
        <taxon>Flavobacteriales</taxon>
        <taxon>Flavobacteriaceae</taxon>
        <taxon>Flavobacterium</taxon>
    </lineage>
</organism>
<accession>A0ABW5YP77</accession>
<protein>
    <submittedName>
        <fullName evidence="2">YiiX/YebB-like N1pC/P60 family cysteine hydrolase</fullName>
    </submittedName>
</protein>
<dbReference type="InterPro" id="IPR038765">
    <property type="entry name" value="Papain-like_cys_pep_sf"/>
</dbReference>
<evidence type="ECO:0000256" key="1">
    <source>
        <dbReference type="SAM" id="SignalP"/>
    </source>
</evidence>
<evidence type="ECO:0000313" key="3">
    <source>
        <dbReference type="Proteomes" id="UP001597534"/>
    </source>
</evidence>
<evidence type="ECO:0000313" key="2">
    <source>
        <dbReference type="EMBL" id="MFD2892423.1"/>
    </source>
</evidence>